<feature type="non-terminal residue" evidence="3">
    <location>
        <position position="185"/>
    </location>
</feature>
<dbReference type="PANTHER" id="PTHR42866:SF2">
    <property type="entry name" value="3-DEOXY-MANNO-OCTULOSONATE CYTIDYLYLTRANSFERASE, MITOCHONDRIAL"/>
    <property type="match status" value="1"/>
</dbReference>
<keyword evidence="1" id="KW-0808">Transferase</keyword>
<dbReference type="InterPro" id="IPR029044">
    <property type="entry name" value="Nucleotide-diphossugar_trans"/>
</dbReference>
<dbReference type="Gene3D" id="3.90.550.10">
    <property type="entry name" value="Spore Coat Polysaccharide Biosynthesis Protein SpsA, Chain A"/>
    <property type="match status" value="1"/>
</dbReference>
<dbReference type="GO" id="GO:0005829">
    <property type="term" value="C:cytosol"/>
    <property type="evidence" value="ECO:0007669"/>
    <property type="project" value="TreeGrafter"/>
</dbReference>
<sequence>MSYTVLIPARMGSQRLPGKPLADIHGKPMIQRVFEQTRLSNASRTVVATDDQAIFDSVIGFGGEVVMTGSHHISGTDRLAEACDILQIPADTTIVNVQGDEPLIPPVCIDQVAIDLQQSSCDMATLCQPLMDQAHWHDPNVVKVVRNQRQEALYFSRASIPFERADLAGRGEVAELTERYRHVGI</sequence>
<dbReference type="AlphaFoldDB" id="A0A383CA45"/>
<reference evidence="3" key="1">
    <citation type="submission" date="2018-05" db="EMBL/GenBank/DDBJ databases">
        <authorList>
            <person name="Lanie J.A."/>
            <person name="Ng W.-L."/>
            <person name="Kazmierczak K.M."/>
            <person name="Andrzejewski T.M."/>
            <person name="Davidsen T.M."/>
            <person name="Wayne K.J."/>
            <person name="Tettelin H."/>
            <person name="Glass J.I."/>
            <person name="Rusch D."/>
            <person name="Podicherti R."/>
            <person name="Tsui H.-C.T."/>
            <person name="Winkler M.E."/>
        </authorList>
    </citation>
    <scope>NUCLEOTIDE SEQUENCE</scope>
</reference>
<dbReference type="GO" id="GO:0008690">
    <property type="term" value="F:3-deoxy-manno-octulosonate cytidylyltransferase activity"/>
    <property type="evidence" value="ECO:0007669"/>
    <property type="project" value="InterPro"/>
</dbReference>
<organism evidence="3">
    <name type="scientific">marine metagenome</name>
    <dbReference type="NCBI Taxonomy" id="408172"/>
    <lineage>
        <taxon>unclassified sequences</taxon>
        <taxon>metagenomes</taxon>
        <taxon>ecological metagenomes</taxon>
    </lineage>
</organism>
<dbReference type="InterPro" id="IPR003329">
    <property type="entry name" value="Cytidylyl_trans"/>
</dbReference>
<dbReference type="InterPro" id="IPR004528">
    <property type="entry name" value="KdsB"/>
</dbReference>
<dbReference type="CDD" id="cd02517">
    <property type="entry name" value="CMP-KDO-Synthetase"/>
    <property type="match status" value="1"/>
</dbReference>
<dbReference type="Pfam" id="PF02348">
    <property type="entry name" value="CTP_transf_3"/>
    <property type="match status" value="1"/>
</dbReference>
<name>A0A383CA45_9ZZZZ</name>
<gene>
    <name evidence="3" type="ORF">METZ01_LOCUS481784</name>
</gene>
<protein>
    <recommendedName>
        <fullName evidence="4">3-deoxy-manno-octulosonate cytidylyltransferase</fullName>
    </recommendedName>
</protein>
<keyword evidence="2" id="KW-0548">Nucleotidyltransferase</keyword>
<dbReference type="PANTHER" id="PTHR42866">
    <property type="entry name" value="3-DEOXY-MANNO-OCTULOSONATE CYTIDYLYLTRANSFERASE"/>
    <property type="match status" value="1"/>
</dbReference>
<dbReference type="NCBIfam" id="NF003952">
    <property type="entry name" value="PRK05450.1-5"/>
    <property type="match status" value="1"/>
</dbReference>
<accession>A0A383CA45</accession>
<dbReference type="EMBL" id="UINC01207020">
    <property type="protein sequence ID" value="SVE28930.1"/>
    <property type="molecule type" value="Genomic_DNA"/>
</dbReference>
<evidence type="ECO:0000313" key="3">
    <source>
        <dbReference type="EMBL" id="SVE28930.1"/>
    </source>
</evidence>
<dbReference type="NCBIfam" id="TIGR00466">
    <property type="entry name" value="kdsB"/>
    <property type="match status" value="1"/>
</dbReference>
<evidence type="ECO:0000256" key="1">
    <source>
        <dbReference type="ARBA" id="ARBA00022679"/>
    </source>
</evidence>
<dbReference type="SUPFAM" id="SSF53448">
    <property type="entry name" value="Nucleotide-diphospho-sugar transferases"/>
    <property type="match status" value="1"/>
</dbReference>
<evidence type="ECO:0008006" key="4">
    <source>
        <dbReference type="Google" id="ProtNLM"/>
    </source>
</evidence>
<evidence type="ECO:0000256" key="2">
    <source>
        <dbReference type="ARBA" id="ARBA00022695"/>
    </source>
</evidence>
<proteinExistence type="predicted"/>